<keyword evidence="9 12" id="KW-0418">Kinase</keyword>
<evidence type="ECO:0000256" key="7">
    <source>
        <dbReference type="ARBA" id="ARBA00022679"/>
    </source>
</evidence>
<evidence type="ECO:0000256" key="11">
    <source>
        <dbReference type="ARBA" id="ARBA00023152"/>
    </source>
</evidence>
<dbReference type="FunFam" id="3.40.50.1260:FF:000006">
    <property type="entry name" value="Phosphoglycerate kinase"/>
    <property type="match status" value="1"/>
</dbReference>
<reference evidence="16 17" key="1">
    <citation type="submission" date="2018-06" db="EMBL/GenBank/DDBJ databases">
        <title>Genomic Encyclopedia of Type Strains, Phase I: the one thousand microbial genomes (KMG-I) project.</title>
        <authorList>
            <person name="Kyrpides N."/>
        </authorList>
    </citation>
    <scope>NUCLEOTIDE SEQUENCE [LARGE SCALE GENOMIC DNA]</scope>
    <source>
        <strain evidence="16 17">DSM 19573</strain>
    </source>
</reference>
<dbReference type="GO" id="GO:0004618">
    <property type="term" value="F:phosphoglycerate kinase activity"/>
    <property type="evidence" value="ECO:0007669"/>
    <property type="project" value="UniProtKB-UniRule"/>
</dbReference>
<comment type="pathway">
    <text evidence="2 12">Carbohydrate degradation; glycolysis; pyruvate from D-glyceraldehyde 3-phosphate: step 2/5.</text>
</comment>
<dbReference type="EMBL" id="QKMR01000021">
    <property type="protein sequence ID" value="PYG85897.1"/>
    <property type="molecule type" value="Genomic_DNA"/>
</dbReference>
<evidence type="ECO:0000256" key="12">
    <source>
        <dbReference type="HAMAP-Rule" id="MF_00145"/>
    </source>
</evidence>
<feature type="binding site" evidence="12 14">
    <location>
        <begin position="350"/>
        <end position="353"/>
    </location>
    <ligand>
        <name>ATP</name>
        <dbReference type="ChEBI" id="CHEBI:30616"/>
    </ligand>
</feature>
<dbReference type="GO" id="GO:0006094">
    <property type="term" value="P:gluconeogenesis"/>
    <property type="evidence" value="ECO:0007669"/>
    <property type="project" value="TreeGrafter"/>
</dbReference>
<feature type="binding site" evidence="12 13">
    <location>
        <begin position="60"/>
        <end position="63"/>
    </location>
    <ligand>
        <name>substrate</name>
    </ligand>
</feature>
<evidence type="ECO:0000256" key="10">
    <source>
        <dbReference type="ARBA" id="ARBA00022840"/>
    </source>
</evidence>
<feature type="binding site" evidence="13">
    <location>
        <position position="37"/>
    </location>
    <ligand>
        <name>(2R)-3-phosphoglycerate</name>
        <dbReference type="ChEBI" id="CHEBI:58272"/>
    </ligand>
</feature>
<evidence type="ECO:0000256" key="9">
    <source>
        <dbReference type="ARBA" id="ARBA00022777"/>
    </source>
</evidence>
<dbReference type="HAMAP" id="MF_00145">
    <property type="entry name" value="Phosphoglyc_kinase"/>
    <property type="match status" value="1"/>
</dbReference>
<dbReference type="PROSITE" id="PS00111">
    <property type="entry name" value="PGLYCERATE_KINASE"/>
    <property type="match status" value="1"/>
</dbReference>
<dbReference type="InterPro" id="IPR015824">
    <property type="entry name" value="Phosphoglycerate_kinase_N"/>
</dbReference>
<comment type="caution">
    <text evidence="16">The sequence shown here is derived from an EMBL/GenBank/DDBJ whole genome shotgun (WGS) entry which is preliminary data.</text>
</comment>
<evidence type="ECO:0000256" key="3">
    <source>
        <dbReference type="ARBA" id="ARBA00008982"/>
    </source>
</evidence>
<keyword evidence="10 12" id="KW-0067">ATP-binding</keyword>
<dbReference type="AlphaFoldDB" id="A0A318XKE8"/>
<dbReference type="Proteomes" id="UP000248132">
    <property type="component" value="Unassembled WGS sequence"/>
</dbReference>
<gene>
    <name evidence="12" type="primary">pgk</name>
    <name evidence="16" type="ORF">LY28_03051</name>
</gene>
<organism evidence="16 17">
    <name type="scientific">Ruminiclostridium sufflavum DSM 19573</name>
    <dbReference type="NCBI Taxonomy" id="1121337"/>
    <lineage>
        <taxon>Bacteria</taxon>
        <taxon>Bacillati</taxon>
        <taxon>Bacillota</taxon>
        <taxon>Clostridia</taxon>
        <taxon>Eubacteriales</taxon>
        <taxon>Oscillospiraceae</taxon>
        <taxon>Ruminiclostridium</taxon>
    </lineage>
</organism>
<evidence type="ECO:0000313" key="17">
    <source>
        <dbReference type="Proteomes" id="UP000248132"/>
    </source>
</evidence>
<proteinExistence type="inferred from homology"/>
<dbReference type="GO" id="GO:0005829">
    <property type="term" value="C:cytosol"/>
    <property type="evidence" value="ECO:0007669"/>
    <property type="project" value="TreeGrafter"/>
</dbReference>
<keyword evidence="8 12" id="KW-0547">Nucleotide-binding</keyword>
<dbReference type="GO" id="GO:0043531">
    <property type="term" value="F:ADP binding"/>
    <property type="evidence" value="ECO:0007669"/>
    <property type="project" value="TreeGrafter"/>
</dbReference>
<protein>
    <recommendedName>
        <fullName evidence="6 12">Phosphoglycerate kinase</fullName>
        <ecNumber evidence="5 12">2.7.2.3</ecNumber>
    </recommendedName>
</protein>
<accession>A0A318XKE8</accession>
<evidence type="ECO:0000256" key="14">
    <source>
        <dbReference type="PIRSR" id="PIRSR000724-2"/>
    </source>
</evidence>
<dbReference type="InterPro" id="IPR001576">
    <property type="entry name" value="Phosphoglycerate_kinase"/>
</dbReference>
<evidence type="ECO:0000256" key="4">
    <source>
        <dbReference type="ARBA" id="ARBA00011245"/>
    </source>
</evidence>
<feature type="binding site" evidence="12 14">
    <location>
        <position position="202"/>
    </location>
    <ligand>
        <name>ATP</name>
        <dbReference type="ChEBI" id="CHEBI:30616"/>
    </ligand>
</feature>
<feature type="binding site" evidence="13">
    <location>
        <position position="119"/>
    </location>
    <ligand>
        <name>(2R)-3-phosphoglycerate</name>
        <dbReference type="ChEBI" id="CHEBI:58272"/>
    </ligand>
</feature>
<feature type="binding site" evidence="12 14">
    <location>
        <position position="324"/>
    </location>
    <ligand>
        <name>ATP</name>
        <dbReference type="ChEBI" id="CHEBI:30616"/>
    </ligand>
</feature>
<comment type="subcellular location">
    <subcellularLocation>
        <location evidence="12">Cytoplasm</location>
    </subcellularLocation>
</comment>
<feature type="binding site" evidence="12">
    <location>
        <position position="119"/>
    </location>
    <ligand>
        <name>substrate</name>
    </ligand>
</feature>
<keyword evidence="17" id="KW-1185">Reference proteome</keyword>
<evidence type="ECO:0000256" key="8">
    <source>
        <dbReference type="ARBA" id="ARBA00022741"/>
    </source>
</evidence>
<keyword evidence="7 12" id="KW-0808">Transferase</keyword>
<dbReference type="PANTHER" id="PTHR11406:SF23">
    <property type="entry name" value="PHOSPHOGLYCERATE KINASE 1, CHLOROPLASTIC-RELATED"/>
    <property type="match status" value="1"/>
</dbReference>
<keyword evidence="12" id="KW-0963">Cytoplasm</keyword>
<sequence length="394" mass="41829">MNKKTIEDIDVAGKKVIVRVDFNVPLDANGKITDDKRIVGALPTIKYLVDKGAKTILVSHLGRPKDGFEDKFSMKPTAVRLGELLGKNVIMAKDVIGEDAKAKAAALQSGEVLMLENVRFHKEETKNNPDFAKELASMAEIFVNDAFGTAHRAHASTAGLADYLPAVCGFLIKKEIEIMGKALANPARPFVAILGGAKVSDKIAVIENLIDKVDTLIVGGGMAYTFLKAKGYNIGTSICEEDKIELAKSLMEKAAAKGVDLLLPVDNAIAKEFNNDSEKKIVASNEMLDGWMGMDIGPATIEKYAGTIKNAKTVIWNGPMGVFEFSNFATGTKEVAKALAESGSISIVGGGDSAAAVEQLGFADKITHISTGGGASLEFLEGKVLPGIDVLMSK</sequence>
<dbReference type="Pfam" id="PF00162">
    <property type="entry name" value="PGK"/>
    <property type="match status" value="1"/>
</dbReference>
<comment type="catalytic activity">
    <reaction evidence="1 12 15">
        <text>(2R)-3-phosphoglycerate + ATP = (2R)-3-phospho-glyceroyl phosphate + ADP</text>
        <dbReference type="Rhea" id="RHEA:14801"/>
        <dbReference type="ChEBI" id="CHEBI:30616"/>
        <dbReference type="ChEBI" id="CHEBI:57604"/>
        <dbReference type="ChEBI" id="CHEBI:58272"/>
        <dbReference type="ChEBI" id="CHEBI:456216"/>
        <dbReference type="EC" id="2.7.2.3"/>
    </reaction>
</comment>
<keyword evidence="11 12" id="KW-0324">Glycolysis</keyword>
<evidence type="ECO:0000313" key="16">
    <source>
        <dbReference type="EMBL" id="PYG85897.1"/>
    </source>
</evidence>
<evidence type="ECO:0000256" key="5">
    <source>
        <dbReference type="ARBA" id="ARBA00013061"/>
    </source>
</evidence>
<dbReference type="GO" id="GO:0005524">
    <property type="term" value="F:ATP binding"/>
    <property type="evidence" value="ECO:0007669"/>
    <property type="project" value="UniProtKB-KW"/>
</dbReference>
<dbReference type="FunFam" id="3.40.50.1260:FF:000003">
    <property type="entry name" value="Phosphoglycerate kinase"/>
    <property type="match status" value="1"/>
</dbReference>
<name>A0A318XKE8_9FIRM</name>
<feature type="binding site" evidence="13">
    <location>
        <position position="152"/>
    </location>
    <ligand>
        <name>(2R)-3-phosphoglycerate</name>
        <dbReference type="ChEBI" id="CHEBI:58272"/>
    </ligand>
</feature>
<dbReference type="GO" id="GO:0006096">
    <property type="term" value="P:glycolytic process"/>
    <property type="evidence" value="ECO:0007669"/>
    <property type="project" value="UniProtKB-UniRule"/>
</dbReference>
<dbReference type="PIRSF" id="PIRSF000724">
    <property type="entry name" value="Pgk"/>
    <property type="match status" value="1"/>
</dbReference>
<feature type="binding site" evidence="12 14">
    <location>
        <position position="293"/>
    </location>
    <ligand>
        <name>ATP</name>
        <dbReference type="ChEBI" id="CHEBI:30616"/>
    </ligand>
</feature>
<dbReference type="InterPro" id="IPR036043">
    <property type="entry name" value="Phosphoglycerate_kinase_sf"/>
</dbReference>
<evidence type="ECO:0000256" key="1">
    <source>
        <dbReference type="ARBA" id="ARBA00000642"/>
    </source>
</evidence>
<feature type="binding site" evidence="12">
    <location>
        <position position="152"/>
    </location>
    <ligand>
        <name>substrate</name>
    </ligand>
</feature>
<feature type="binding site" evidence="12">
    <location>
        <position position="37"/>
    </location>
    <ligand>
        <name>substrate</name>
    </ligand>
</feature>
<comment type="similarity">
    <text evidence="3 12 15">Belongs to the phosphoglycerate kinase family.</text>
</comment>
<dbReference type="UniPathway" id="UPA00109">
    <property type="reaction ID" value="UER00185"/>
</dbReference>
<dbReference type="PRINTS" id="PR00477">
    <property type="entry name" value="PHGLYCKINASE"/>
</dbReference>
<dbReference type="CDD" id="cd00318">
    <property type="entry name" value="Phosphoglycerate_kinase"/>
    <property type="match status" value="1"/>
</dbReference>
<feature type="binding site" evidence="12 13">
    <location>
        <begin position="21"/>
        <end position="23"/>
    </location>
    <ligand>
        <name>substrate</name>
    </ligand>
</feature>
<evidence type="ECO:0000256" key="15">
    <source>
        <dbReference type="RuleBase" id="RU000532"/>
    </source>
</evidence>
<dbReference type="InterPro" id="IPR015911">
    <property type="entry name" value="Phosphoglycerate_kinase_CS"/>
</dbReference>
<evidence type="ECO:0000256" key="6">
    <source>
        <dbReference type="ARBA" id="ARBA00016471"/>
    </source>
</evidence>
<comment type="subunit">
    <text evidence="4 12">Monomer.</text>
</comment>
<dbReference type="EC" id="2.7.2.3" evidence="5 12"/>
<evidence type="ECO:0000256" key="2">
    <source>
        <dbReference type="ARBA" id="ARBA00004838"/>
    </source>
</evidence>
<dbReference type="PANTHER" id="PTHR11406">
    <property type="entry name" value="PHOSPHOGLYCERATE KINASE"/>
    <property type="match status" value="1"/>
</dbReference>
<dbReference type="SUPFAM" id="SSF53748">
    <property type="entry name" value="Phosphoglycerate kinase"/>
    <property type="match status" value="1"/>
</dbReference>
<evidence type="ECO:0000256" key="13">
    <source>
        <dbReference type="PIRSR" id="PIRSR000724-1"/>
    </source>
</evidence>
<dbReference type="Gene3D" id="3.40.50.1260">
    <property type="entry name" value="Phosphoglycerate kinase, N-terminal domain"/>
    <property type="match status" value="2"/>
</dbReference>